<evidence type="ECO:0000256" key="1">
    <source>
        <dbReference type="ARBA" id="ARBA00006336"/>
    </source>
</evidence>
<dbReference type="PROSITE" id="PS50081">
    <property type="entry name" value="ZF_DAG_PE_2"/>
    <property type="match status" value="1"/>
</dbReference>
<evidence type="ECO:0000256" key="3">
    <source>
        <dbReference type="ARBA" id="ARBA00022737"/>
    </source>
</evidence>
<evidence type="ECO:0000256" key="6">
    <source>
        <dbReference type="SAM" id="Coils"/>
    </source>
</evidence>
<dbReference type="SUPFAM" id="SSF52499">
    <property type="entry name" value="Isochorismatase-like hydrolases"/>
    <property type="match status" value="1"/>
</dbReference>
<keyword evidence="6" id="KW-0175">Coiled coil</keyword>
<dbReference type="InterPro" id="IPR046349">
    <property type="entry name" value="C1-like_sf"/>
</dbReference>
<keyword evidence="4" id="KW-0863">Zinc-finger</keyword>
<dbReference type="PANTHER" id="PTHR46288">
    <property type="entry name" value="PHORBOL-ESTER/DAG-TYPE DOMAIN-CONTAINING PROTEIN"/>
    <property type="match status" value="1"/>
</dbReference>
<dbReference type="Proteomes" id="UP000594261">
    <property type="component" value="Chromosome 5"/>
</dbReference>
<feature type="coiled-coil region" evidence="6">
    <location>
        <begin position="1208"/>
        <end position="1251"/>
    </location>
</feature>
<proteinExistence type="inferred from homology"/>
<keyword evidence="9" id="KW-1185">Reference proteome</keyword>
<dbReference type="Pfam" id="PF03107">
    <property type="entry name" value="C1_2"/>
    <property type="match status" value="4"/>
</dbReference>
<dbReference type="Pfam" id="PF00857">
    <property type="entry name" value="Isochorismatase"/>
    <property type="match status" value="1"/>
</dbReference>
<dbReference type="Gramene" id="QL05p044270:mrna">
    <property type="protein sequence ID" value="QL05p044270:mrna"/>
    <property type="gene ID" value="QL05p044270"/>
</dbReference>
<keyword evidence="2" id="KW-0479">Metal-binding</keyword>
<dbReference type="InterPro" id="IPR002219">
    <property type="entry name" value="PKC_DAG/PE"/>
</dbReference>
<protein>
    <recommendedName>
        <fullName evidence="7">Phorbol-ester/DAG-type domain-containing protein</fullName>
    </recommendedName>
</protein>
<dbReference type="InterPro" id="IPR000868">
    <property type="entry name" value="Isochorismatase-like_dom"/>
</dbReference>
<dbReference type="SMART" id="SM00249">
    <property type="entry name" value="PHD"/>
    <property type="match status" value="7"/>
</dbReference>
<evidence type="ECO:0000256" key="5">
    <source>
        <dbReference type="ARBA" id="ARBA00022833"/>
    </source>
</evidence>
<accession>A0A7N2R4X4</accession>
<reference evidence="8" key="2">
    <citation type="submission" date="2021-01" db="UniProtKB">
        <authorList>
            <consortium name="EnsemblPlants"/>
        </authorList>
    </citation>
    <scope>IDENTIFICATION</scope>
</reference>
<evidence type="ECO:0000256" key="4">
    <source>
        <dbReference type="ARBA" id="ARBA00022771"/>
    </source>
</evidence>
<evidence type="ECO:0000313" key="8">
    <source>
        <dbReference type="EnsemblPlants" id="QL05p044270:mrna"/>
    </source>
</evidence>
<dbReference type="InterPro" id="IPR004146">
    <property type="entry name" value="DC1"/>
</dbReference>
<feature type="domain" description="Phorbol-ester/DAG-type" evidence="7">
    <location>
        <begin position="299"/>
        <end position="348"/>
    </location>
</feature>
<dbReference type="SMART" id="SM00109">
    <property type="entry name" value="C1"/>
    <property type="match status" value="6"/>
</dbReference>
<keyword evidence="5" id="KW-0862">Zinc</keyword>
<dbReference type="EMBL" id="LRBV02000005">
    <property type="status" value="NOT_ANNOTATED_CDS"/>
    <property type="molecule type" value="Genomic_DNA"/>
</dbReference>
<evidence type="ECO:0000256" key="2">
    <source>
        <dbReference type="ARBA" id="ARBA00022723"/>
    </source>
</evidence>
<organism evidence="8 9">
    <name type="scientific">Quercus lobata</name>
    <name type="common">Valley oak</name>
    <dbReference type="NCBI Taxonomy" id="97700"/>
    <lineage>
        <taxon>Eukaryota</taxon>
        <taxon>Viridiplantae</taxon>
        <taxon>Streptophyta</taxon>
        <taxon>Embryophyta</taxon>
        <taxon>Tracheophyta</taxon>
        <taxon>Spermatophyta</taxon>
        <taxon>Magnoliopsida</taxon>
        <taxon>eudicotyledons</taxon>
        <taxon>Gunneridae</taxon>
        <taxon>Pentapetalae</taxon>
        <taxon>rosids</taxon>
        <taxon>fabids</taxon>
        <taxon>Fagales</taxon>
        <taxon>Fagaceae</taxon>
        <taxon>Quercus</taxon>
    </lineage>
</organism>
<dbReference type="Gene3D" id="3.40.50.850">
    <property type="entry name" value="Isochorismatase-like"/>
    <property type="match status" value="1"/>
</dbReference>
<name>A0A7N2R4X4_QUELO</name>
<dbReference type="GO" id="GO:0008270">
    <property type="term" value="F:zinc ion binding"/>
    <property type="evidence" value="ECO:0007669"/>
    <property type="project" value="UniProtKB-KW"/>
</dbReference>
<keyword evidence="3" id="KW-0677">Repeat</keyword>
<evidence type="ECO:0000313" key="9">
    <source>
        <dbReference type="Proteomes" id="UP000594261"/>
    </source>
</evidence>
<evidence type="ECO:0000259" key="7">
    <source>
        <dbReference type="PROSITE" id="PS50081"/>
    </source>
</evidence>
<dbReference type="PANTHER" id="PTHR46288:SF27">
    <property type="entry name" value="CYSTEINE_HISTIDINE-RICH C1 DOMAIN FAMILY PROTEIN"/>
    <property type="match status" value="1"/>
</dbReference>
<dbReference type="InterPro" id="IPR001965">
    <property type="entry name" value="Znf_PHD"/>
</dbReference>
<comment type="similarity">
    <text evidence="1">Belongs to the isochorismatase family.</text>
</comment>
<dbReference type="SUPFAM" id="SSF57889">
    <property type="entry name" value="Cysteine-rich domain"/>
    <property type="match status" value="7"/>
</dbReference>
<dbReference type="EnsemblPlants" id="QL05p044270:mrna">
    <property type="protein sequence ID" value="QL05p044270:mrna"/>
    <property type="gene ID" value="QL05p044270"/>
</dbReference>
<dbReference type="CDD" id="cd00431">
    <property type="entry name" value="cysteine_hydrolases"/>
    <property type="match status" value="1"/>
</dbReference>
<sequence length="1321" mass="153583">MEDEIQHFSHKHHLRLKNKKPYGFNAHCAACSGYLSGVVYSCKDCRYYLHTECAKLEGEIEHSHHPFQSLKLHVIVDDGHFYCNVCHKYREGFSYRCTDCNFKMDLLCSLESEIRLPIHDHKLKLQVGDTDTEPSFFCDFCHTGCYSHRGRSLHCEEDCNFKIDLDCARMLMNSKSEPIQHVSHEHWLIYDDCIKARDRKYCAACRKVCDGATYCCKPCYFFLHESCAEYPTEIKLSLHSDHPLMLSSTRKERERCDFCNLICQALTFRCDSCNFKIDYLCARMLVDHFSHPCSNLICRHNSILTGGTGNANCYACREQLSSSSQSYECSDCAFYLHESCSRDLIEHYRHYKHKKNHFHNHPLEIVYYDRNVTGVVCCSLCRKCCFGPTYICFLCNFFLHESCLELLGTNTISQNSFHKHPLIIVDNKVNDSTSSFFMNNDFPSCSACGEPCFEKSFACLKCKFLIHELCLQLPHEIQHFFHPCPLSLQQETTNFTCRACEKSRSQFAYCCNRCHFFLDVECALMFTRNFEGKNYILSYYHHHPLILCKKESNDHVVSCDGCNQVISSEIYGCIQCNFYLHRSCAAVQQQIEHPFHPKHTLNLFFDEKLLCTASILKSLDKGKVKYLRHKHFSIHDDKENEVCEKHVCSPSYECIRCKFFIHQDCIEPVEEGQHPFQPHDNDSLIGVSRKTLPRKKFRCDACSCKSCFGFSYRCEECNFKLDANCASLKPTTKYEGHKHLLSFFEKVYDDPQCEVCKTSHSDVSYLRCVECDFNVHLLCVPLPSTIKHKCHIDPLYLRDYFVEDYSGEYYCDACENSRDPRESVYHCAECSNYVAHMNCVIDEVLLSLRGKRGDVELRIVDRHKIDEKISKRGLTLKEIFNSSNEDEKREFEDAEAAIVDLVGAIMSKADSGNRDSLLEDSVNSDEKFILILKNLKCPMTAEGILSLEFLEFELELAKFRNYMVSQNCAHILESLFVKYRDFCASSTSDETFIPTLENHGHRSREEKFSRRRFLKLESELVKVRDYMVSQNCAHILEPLFVKYRDICAIATSDGRFIPILKNINHPMREDILNMTFLELESEVVEVRDYKVSRNCARILESLFDKYGDISASSTSNPRTKMRVLNIVGGVTQNMCNTMVKDITPYLHFNWWKNFQLAQHVGFNVQFAFDHLYRLAQAQFRMDCEFEANQDLRFSQKEIEDLPTKLEILKNKQKQLIRSIKRKSILEKERLTQDMESRNTRLEEQLREMGVEEVIVTGVMTNLCCETTAREAFIRGFRVFSSTDALATSDLELHEATLKNLAYGFAYFVDCKRLREGLFGNQ</sequence>
<reference evidence="8 9" key="1">
    <citation type="journal article" date="2016" name="G3 (Bethesda)">
        <title>First Draft Assembly and Annotation of the Genome of a California Endemic Oak Quercus lobata Nee (Fagaceae).</title>
        <authorList>
            <person name="Sork V.L."/>
            <person name="Fitz-Gibbon S.T."/>
            <person name="Puiu D."/>
            <person name="Crepeau M."/>
            <person name="Gugger P.F."/>
            <person name="Sherman R."/>
            <person name="Stevens K."/>
            <person name="Langley C.H."/>
            <person name="Pellegrini M."/>
            <person name="Salzberg S.L."/>
        </authorList>
    </citation>
    <scope>NUCLEOTIDE SEQUENCE [LARGE SCALE GENOMIC DNA]</scope>
    <source>
        <strain evidence="8 9">cv. SW786</strain>
    </source>
</reference>
<dbReference type="InterPro" id="IPR036380">
    <property type="entry name" value="Isochorismatase-like_sf"/>
</dbReference>
<dbReference type="InParanoid" id="A0A7N2R4X4"/>